<sequence>MPVYAYECKSCHHAFDIRQSFQDEALTRCPACGEQTLRKKFGTVGVAFRGSGFYSTDSRGSSSSSEGSSGSSQD</sequence>
<dbReference type="AlphaFoldDB" id="A0A7T4MT99"/>
<protein>
    <submittedName>
        <fullName evidence="3">Zinc ribbon domain-containing protein</fullName>
    </submittedName>
</protein>
<dbReference type="NCBIfam" id="TIGR02605">
    <property type="entry name" value="CxxC_CxxC_SSSS"/>
    <property type="match status" value="1"/>
</dbReference>
<dbReference type="InterPro" id="IPR013429">
    <property type="entry name" value="Regulatory_FmdB_Zinc_ribbon"/>
</dbReference>
<dbReference type="Pfam" id="PF09723">
    <property type="entry name" value="Zn_ribbon_8"/>
    <property type="match status" value="1"/>
</dbReference>
<evidence type="ECO:0000313" key="4">
    <source>
        <dbReference type="Proteomes" id="UP000595221"/>
    </source>
</evidence>
<evidence type="ECO:0000313" key="3">
    <source>
        <dbReference type="EMBL" id="QQC59172.1"/>
    </source>
</evidence>
<organism evidence="3 4">
    <name type="scientific">Rothia kristinae</name>
    <dbReference type="NCBI Taxonomy" id="37923"/>
    <lineage>
        <taxon>Bacteria</taxon>
        <taxon>Bacillati</taxon>
        <taxon>Actinomycetota</taxon>
        <taxon>Actinomycetes</taxon>
        <taxon>Micrococcales</taxon>
        <taxon>Micrococcaceae</taxon>
        <taxon>Rothia</taxon>
    </lineage>
</organism>
<dbReference type="EMBL" id="CP066078">
    <property type="protein sequence ID" value="QQC59172.1"/>
    <property type="molecule type" value="Genomic_DNA"/>
</dbReference>
<dbReference type="SUPFAM" id="SSF63393">
    <property type="entry name" value="RNA polymerase subunits"/>
    <property type="match status" value="1"/>
</dbReference>
<reference evidence="3 4" key="1">
    <citation type="submission" date="2020-12" db="EMBL/GenBank/DDBJ databases">
        <title>FDA dAtabase for Regulatory Grade micrObial Sequences (FDA-ARGOS): Supporting development and validation of Infectious Disease Dx tests.</title>
        <authorList>
            <person name="Sproer C."/>
            <person name="Gronow S."/>
            <person name="Severitt S."/>
            <person name="Schroder I."/>
            <person name="Tallon L."/>
            <person name="Sadzewicz L."/>
            <person name="Zhao X."/>
            <person name="Boylan J."/>
            <person name="Ott S."/>
            <person name="Bowen H."/>
            <person name="Vavikolanu K."/>
            <person name="Mehta A."/>
            <person name="Aluvathingal J."/>
            <person name="Nadendla S."/>
            <person name="Lowell S."/>
            <person name="Myers T."/>
            <person name="Yan Y."/>
            <person name="Sichtig H."/>
        </authorList>
    </citation>
    <scope>NUCLEOTIDE SEQUENCE [LARGE SCALE GENOMIC DNA]</scope>
    <source>
        <strain evidence="3 4">FDAARGOS_1001</strain>
    </source>
</reference>
<gene>
    <name evidence="3" type="ORF">I6H58_09530</name>
</gene>
<feature type="region of interest" description="Disordered" evidence="1">
    <location>
        <begin position="51"/>
        <end position="74"/>
    </location>
</feature>
<evidence type="ECO:0000259" key="2">
    <source>
        <dbReference type="SMART" id="SM00834"/>
    </source>
</evidence>
<name>A0A7T4MT99_9MICC</name>
<proteinExistence type="predicted"/>
<dbReference type="Proteomes" id="UP000595221">
    <property type="component" value="Chromosome"/>
</dbReference>
<dbReference type="RefSeq" id="WP_198490127.1">
    <property type="nucleotide sequence ID" value="NZ_CP066078.1"/>
</dbReference>
<accession>A0A7T4MT99</accession>
<evidence type="ECO:0000256" key="1">
    <source>
        <dbReference type="SAM" id="MobiDB-lite"/>
    </source>
</evidence>
<dbReference type="Gene3D" id="2.20.28.30">
    <property type="entry name" value="RNA polymerase ii, chain L"/>
    <property type="match status" value="1"/>
</dbReference>
<feature type="domain" description="Putative regulatory protein FmdB zinc ribbon" evidence="2">
    <location>
        <begin position="1"/>
        <end position="42"/>
    </location>
</feature>
<dbReference type="SMART" id="SM00834">
    <property type="entry name" value="CxxC_CXXC_SSSS"/>
    <property type="match status" value="1"/>
</dbReference>
<dbReference type="PANTHER" id="PTHR34404:SF2">
    <property type="entry name" value="CONSERVED SERINE RICH PROTEIN"/>
    <property type="match status" value="1"/>
</dbReference>
<dbReference type="InterPro" id="IPR029040">
    <property type="entry name" value="RPABC4/Spt4"/>
</dbReference>
<dbReference type="PANTHER" id="PTHR34404">
    <property type="entry name" value="REGULATORY PROTEIN, FMDB FAMILY"/>
    <property type="match status" value="1"/>
</dbReference>